<proteinExistence type="predicted"/>
<evidence type="ECO:0000313" key="2">
    <source>
        <dbReference type="Proteomes" id="UP000054560"/>
    </source>
</evidence>
<dbReference type="Proteomes" id="UP000054560">
    <property type="component" value="Unassembled WGS sequence"/>
</dbReference>
<keyword evidence="2" id="KW-1185">Reference proteome</keyword>
<dbReference type="EMBL" id="KQ242413">
    <property type="protein sequence ID" value="KNC78848.1"/>
    <property type="molecule type" value="Genomic_DNA"/>
</dbReference>
<name>A0A0L0FS89_9EUKA</name>
<organism evidence="1 2">
    <name type="scientific">Sphaeroforma arctica JP610</name>
    <dbReference type="NCBI Taxonomy" id="667725"/>
    <lineage>
        <taxon>Eukaryota</taxon>
        <taxon>Ichthyosporea</taxon>
        <taxon>Ichthyophonida</taxon>
        <taxon>Sphaeroforma</taxon>
    </lineage>
</organism>
<sequence>KQQAQTPGYADLSTNTHPCDASYSGYDVVHLVGKTNAHTDHSHTAYSQLGSGGDYDTLDLTDTTYDKATLQQRVSGAEFLTSGAEYHSVVSNALTEVA</sequence>
<dbReference type="RefSeq" id="XP_014152750.1">
    <property type="nucleotide sequence ID" value="XM_014297275.1"/>
</dbReference>
<accession>A0A0L0FS89</accession>
<dbReference type="GeneID" id="25909246"/>
<evidence type="ECO:0000313" key="1">
    <source>
        <dbReference type="EMBL" id="KNC78848.1"/>
    </source>
</evidence>
<gene>
    <name evidence="1" type="ORF">SARC_08742</name>
</gene>
<feature type="non-terminal residue" evidence="1">
    <location>
        <position position="1"/>
    </location>
</feature>
<dbReference type="AlphaFoldDB" id="A0A0L0FS89"/>
<protein>
    <submittedName>
        <fullName evidence="1">Uncharacterized protein</fullName>
    </submittedName>
</protein>
<reference evidence="1 2" key="1">
    <citation type="submission" date="2011-02" db="EMBL/GenBank/DDBJ databases">
        <title>The Genome Sequence of Sphaeroforma arctica JP610.</title>
        <authorList>
            <consortium name="The Broad Institute Genome Sequencing Platform"/>
            <person name="Russ C."/>
            <person name="Cuomo C."/>
            <person name="Young S.K."/>
            <person name="Zeng Q."/>
            <person name="Gargeya S."/>
            <person name="Alvarado L."/>
            <person name="Berlin A."/>
            <person name="Chapman S.B."/>
            <person name="Chen Z."/>
            <person name="Freedman E."/>
            <person name="Gellesch M."/>
            <person name="Goldberg J."/>
            <person name="Griggs A."/>
            <person name="Gujja S."/>
            <person name="Heilman E."/>
            <person name="Heiman D."/>
            <person name="Howarth C."/>
            <person name="Mehta T."/>
            <person name="Neiman D."/>
            <person name="Pearson M."/>
            <person name="Roberts A."/>
            <person name="Saif S."/>
            <person name="Shea T."/>
            <person name="Shenoy N."/>
            <person name="Sisk P."/>
            <person name="Stolte C."/>
            <person name="Sykes S."/>
            <person name="White J."/>
            <person name="Yandava C."/>
            <person name="Burger G."/>
            <person name="Gray M.W."/>
            <person name="Holland P.W.H."/>
            <person name="King N."/>
            <person name="Lang F.B.F."/>
            <person name="Roger A.J."/>
            <person name="Ruiz-Trillo I."/>
            <person name="Haas B."/>
            <person name="Nusbaum C."/>
            <person name="Birren B."/>
        </authorList>
    </citation>
    <scope>NUCLEOTIDE SEQUENCE [LARGE SCALE GENOMIC DNA]</scope>
    <source>
        <strain evidence="1 2">JP610</strain>
    </source>
</reference>